<proteinExistence type="predicted"/>
<name>A0A6C1CDN1_9ACTN</name>
<dbReference type="InterPro" id="IPR033456">
    <property type="entry name" value="DUF5132"/>
</dbReference>
<organism evidence="1 2">
    <name type="scientific">Streptomyces albus</name>
    <dbReference type="NCBI Taxonomy" id="1888"/>
    <lineage>
        <taxon>Bacteria</taxon>
        <taxon>Bacillati</taxon>
        <taxon>Actinomycetota</taxon>
        <taxon>Actinomycetes</taxon>
        <taxon>Kitasatosporales</taxon>
        <taxon>Streptomycetaceae</taxon>
        <taxon>Streptomyces</taxon>
    </lineage>
</organism>
<evidence type="ECO:0000313" key="2">
    <source>
        <dbReference type="Proteomes" id="UP000298111"/>
    </source>
</evidence>
<dbReference type="Pfam" id="PF17195">
    <property type="entry name" value="DUF5132"/>
    <property type="match status" value="1"/>
</dbReference>
<evidence type="ECO:0000313" key="1">
    <source>
        <dbReference type="EMBL" id="TGG85685.1"/>
    </source>
</evidence>
<dbReference type="EMBL" id="RCIY01000044">
    <property type="protein sequence ID" value="TGG85685.1"/>
    <property type="molecule type" value="Genomic_DNA"/>
</dbReference>
<sequence length="66" mass="6758">MVRGTIKTSVKLAAGAKRAAHEANEELSDIAAEASAEILASEPQRGDNGRQPAKKAARQATAKAGS</sequence>
<reference evidence="1 2" key="1">
    <citation type="submission" date="2018-10" db="EMBL/GenBank/DDBJ databases">
        <title>Isolation of pseudouridimycin from Streptomyces albus DSM 40763.</title>
        <authorList>
            <person name="Rosenqvist P."/>
            <person name="Metsae-Ketelae M."/>
            <person name="Virta P."/>
        </authorList>
    </citation>
    <scope>NUCLEOTIDE SEQUENCE [LARGE SCALE GENOMIC DNA]</scope>
    <source>
        <strain evidence="1 2">DSM 40763</strain>
    </source>
</reference>
<protein>
    <submittedName>
        <fullName evidence="1">DUF5132 domain-containing protein</fullName>
    </submittedName>
</protein>
<gene>
    <name evidence="1" type="ORF">D8771_09810</name>
</gene>
<dbReference type="AlphaFoldDB" id="A0A6C1CDN1"/>
<dbReference type="Proteomes" id="UP000298111">
    <property type="component" value="Unassembled WGS sequence"/>
</dbReference>
<accession>A0A6C1CDN1</accession>
<comment type="caution">
    <text evidence="1">The sequence shown here is derived from an EMBL/GenBank/DDBJ whole genome shotgun (WGS) entry which is preliminary data.</text>
</comment>